<feature type="compositionally biased region" description="Basic and acidic residues" evidence="1">
    <location>
        <begin position="395"/>
        <end position="413"/>
    </location>
</feature>
<feature type="compositionally biased region" description="Basic and acidic residues" evidence="1">
    <location>
        <begin position="601"/>
        <end position="627"/>
    </location>
</feature>
<dbReference type="EMBL" id="CAWUPB010001173">
    <property type="protein sequence ID" value="CAK7348714.1"/>
    <property type="molecule type" value="Genomic_DNA"/>
</dbReference>
<reference evidence="2 3" key="1">
    <citation type="submission" date="2024-01" db="EMBL/GenBank/DDBJ databases">
        <authorList>
            <person name="Waweru B."/>
        </authorList>
    </citation>
    <scope>NUCLEOTIDE SEQUENCE [LARGE SCALE GENOMIC DNA]</scope>
</reference>
<organism evidence="2 3">
    <name type="scientific">Dovyalis caffra</name>
    <dbReference type="NCBI Taxonomy" id="77055"/>
    <lineage>
        <taxon>Eukaryota</taxon>
        <taxon>Viridiplantae</taxon>
        <taxon>Streptophyta</taxon>
        <taxon>Embryophyta</taxon>
        <taxon>Tracheophyta</taxon>
        <taxon>Spermatophyta</taxon>
        <taxon>Magnoliopsida</taxon>
        <taxon>eudicotyledons</taxon>
        <taxon>Gunneridae</taxon>
        <taxon>Pentapetalae</taxon>
        <taxon>rosids</taxon>
        <taxon>fabids</taxon>
        <taxon>Malpighiales</taxon>
        <taxon>Salicaceae</taxon>
        <taxon>Flacourtieae</taxon>
        <taxon>Dovyalis</taxon>
    </lineage>
</organism>
<evidence type="ECO:0000313" key="2">
    <source>
        <dbReference type="EMBL" id="CAK7348714.1"/>
    </source>
</evidence>
<sequence length="1184" mass="135243">MELLNPSLPTKPLNFFPTSLFTPKFSIKISHGKTPSKPPENPSIPFYLTFSTARRTFHVSAHFGRSTRGRRNSLRKKLIDDQQVREKTPTFQNSGYDLEKPEFNFGNTNDSLENLDRVSVKECDLGNEFDVDESERLIGGKQKVEKLDDSVLLSKLEMWVDQYSKDTAYWGTGSAPIFTVCRDLEGNVKRVLVDEDEISKRSGVEKREVGDLTGVNSKILYAKGLARDMERGGNVIPRNSSIAKFVVDGVESRFFNRIQGVVHHPEFIPVVSRVGTLVFCGFLAIWAVKKLFSFGNKEEQYTDLEKEMMRRKIKSRKEREMLEKGRVEVVPEPLEPPMEMTGRPKLDKQELMKNIFKAKAISKNELLLVDSSTSQTTNAMDFDREIQTIREMAKQVRGSERELSKGRKEKQPPNEEPFSEMQMVEEHKEVESFPSATQNKYSVDRRGVDVIRVKKTLNGTETGYRHKISAEENNVMQESSISRIDFSDDGETLVSGEIIHSFDVPDSDSCMSKNRSTRPKPRVIRSVKEAKEFLANKGLKHIQGPQFNAVQESTTVLSVPDAEETSGKTSYRGEVEERASEAITLGRISESVPAANACEDLNPKEKEFVPTKKGDSKDQQGVHDLHKPSTYLNHDIKGSSKERRQSVRTENWIEKNFHEVEPIVKKIGEGFRENYKVAKEIVDQHPNTSIDITQLEYNQNVHELEWMKDDGLRDIVFRVRENELAGRDPFNLMDAEEKLKFFKGLEKKVEKENEKLAQVHEYLHLNIENLDYGADGISLYDPPEKFIPRWKGPPLEKNPEFLNNFLEQRNAIVAANAGESYSVKKDEGNSVGTSLPDYASKKLSRKDPKNSKVIIEGSDGSVRAGKKSGKEYWQHTKKWSRGFLESYNAESDPEVKSTMKDIGKDLDRWITEEEIQEAADLMTKIPERNKKFMEKKINKLKREMELFGPQAVVSKYSEYAEEKEEDFLWWLDLPHVLCIELYTIENGEQKIGFYSLEMAADLELEPKPCHMIAFEDAGDCKNLCCIIQAHMDMLGAGHAFVVPRLPKVEDISRLLTARCLILFLIPCRKDAFWEAKANGFSVTVIRKGELQLNVDQPLEEVEEQVAEIGSKMYHDKLMRERSVNINSLMKGVFGVGGQATSLRREIKGRNNKIRKYRDSCTKFNLNQSHHKNHRGLAASHKRLG</sequence>
<feature type="region of interest" description="Disordered" evidence="1">
    <location>
        <begin position="558"/>
        <end position="577"/>
    </location>
</feature>
<dbReference type="Proteomes" id="UP001314170">
    <property type="component" value="Unassembled WGS sequence"/>
</dbReference>
<dbReference type="PANTHER" id="PTHR34962:SF1">
    <property type="entry name" value="EMBRYO DEFECTIVE 1703-RELATED"/>
    <property type="match status" value="1"/>
</dbReference>
<keyword evidence="3" id="KW-1185">Reference proteome</keyword>
<evidence type="ECO:0008006" key="4">
    <source>
        <dbReference type="Google" id="ProtNLM"/>
    </source>
</evidence>
<dbReference type="PANTHER" id="PTHR34962">
    <property type="entry name" value="EMBRYO DEFECTIVE 1703-RELATED"/>
    <property type="match status" value="1"/>
</dbReference>
<evidence type="ECO:0000313" key="3">
    <source>
        <dbReference type="Proteomes" id="UP001314170"/>
    </source>
</evidence>
<feature type="compositionally biased region" description="Basic and acidic residues" evidence="1">
    <location>
        <begin position="634"/>
        <end position="647"/>
    </location>
</feature>
<evidence type="ECO:0000256" key="1">
    <source>
        <dbReference type="SAM" id="MobiDB-lite"/>
    </source>
</evidence>
<accession>A0AAV1SB78</accession>
<feature type="region of interest" description="Disordered" evidence="1">
    <location>
        <begin position="601"/>
        <end position="647"/>
    </location>
</feature>
<feature type="region of interest" description="Disordered" evidence="1">
    <location>
        <begin position="823"/>
        <end position="844"/>
    </location>
</feature>
<protein>
    <recommendedName>
        <fullName evidence="4">Embryo defective 1703</fullName>
    </recommendedName>
</protein>
<dbReference type="AlphaFoldDB" id="A0AAV1SB78"/>
<gene>
    <name evidence="2" type="ORF">DCAF_LOCUS21419</name>
</gene>
<proteinExistence type="predicted"/>
<feature type="region of interest" description="Disordered" evidence="1">
    <location>
        <begin position="395"/>
        <end position="438"/>
    </location>
</feature>
<name>A0AAV1SB78_9ROSI</name>
<comment type="caution">
    <text evidence="2">The sequence shown here is derived from an EMBL/GenBank/DDBJ whole genome shotgun (WGS) entry which is preliminary data.</text>
</comment>